<feature type="transmembrane region" description="Helical" evidence="1">
    <location>
        <begin position="482"/>
        <end position="500"/>
    </location>
</feature>
<dbReference type="EMBL" id="AMWG01000037">
    <property type="protein sequence ID" value="ELP34232.1"/>
    <property type="molecule type" value="Genomic_DNA"/>
</dbReference>
<name>L7CKR6_RHOBT</name>
<feature type="transmembrane region" description="Helical" evidence="1">
    <location>
        <begin position="325"/>
        <end position="344"/>
    </location>
</feature>
<gene>
    <name evidence="2" type="ORF">RBSWK_01794</name>
</gene>
<feature type="transmembrane region" description="Helical" evidence="1">
    <location>
        <begin position="432"/>
        <end position="450"/>
    </location>
</feature>
<reference evidence="2 3" key="1">
    <citation type="journal article" date="2013" name="Mar. Genomics">
        <title>Expression of sulfatases in Rhodopirellula baltica and the diversity of sulfatases in the genus Rhodopirellula.</title>
        <authorList>
            <person name="Wegner C.E."/>
            <person name="Richter-Heitmann T."/>
            <person name="Klindworth A."/>
            <person name="Klockow C."/>
            <person name="Richter M."/>
            <person name="Achstetter T."/>
            <person name="Glockner F.O."/>
            <person name="Harder J."/>
        </authorList>
    </citation>
    <scope>NUCLEOTIDE SEQUENCE [LARGE SCALE GENOMIC DNA]</scope>
    <source>
        <strain evidence="2 3">SWK14</strain>
    </source>
</reference>
<dbReference type="AlphaFoldDB" id="L7CKR6"/>
<keyword evidence="1" id="KW-0472">Membrane</keyword>
<protein>
    <submittedName>
        <fullName evidence="2">Uncharacterized protein</fullName>
    </submittedName>
</protein>
<evidence type="ECO:0000256" key="1">
    <source>
        <dbReference type="SAM" id="Phobius"/>
    </source>
</evidence>
<organism evidence="2 3">
    <name type="scientific">Rhodopirellula baltica SWK14</name>
    <dbReference type="NCBI Taxonomy" id="993516"/>
    <lineage>
        <taxon>Bacteria</taxon>
        <taxon>Pseudomonadati</taxon>
        <taxon>Planctomycetota</taxon>
        <taxon>Planctomycetia</taxon>
        <taxon>Pirellulales</taxon>
        <taxon>Pirellulaceae</taxon>
        <taxon>Rhodopirellula</taxon>
    </lineage>
</organism>
<sequence>MQREMRAFIALAVIFVSSYLLTHWKDLRIQRVSFSSDGQAFVLQKLGFVREVDLYHWSPDLGCRTRLDSEDYLDSVRCLPDATAVLSNSHMVCRLWKLQGDEYVPGWKKDFQRDVWRFEGDAVFLPDHQRVAVRIRYYGPGFRENERTMVLLLDSNTGETLEESSLESFNERFGQAAGVEGGRFHFDWGESGHRYVRSEVGVDSIWEDPSAEAGGFPYAIVVRTFNGDFLPRWVLNRNEATEETIGSFQMTAFGESTLWLLVHLLSFGYAVAAYFLMAGTPRLGWGRLVFNWLVVLSLPLFLFVLKGRVAEGNLAGSFHPMDHLPMVGMCFLSGWILVCVLWLVGSSEVWKTRAGVMAAAVYPPLVLAVFPAWLAKHFGWRFCCETLGSYESPSLTGSDLDRPARFQFGVPTFVFTVLWIVTFLSLGLIMPWQVMFGTMVVAGVLLILLGQFLWTRIAMFLLTLHLLLMISIANGIWPVEYFSAEFLIVFVPLTIMPLLIRGCRFRRDGVSRTLSKRWRRSIRHLRAAVAAMVRP</sequence>
<keyword evidence="1" id="KW-1133">Transmembrane helix</keyword>
<dbReference type="PATRIC" id="fig|993516.3.peg.1916"/>
<evidence type="ECO:0000313" key="3">
    <source>
        <dbReference type="Proteomes" id="UP000010959"/>
    </source>
</evidence>
<evidence type="ECO:0000313" key="2">
    <source>
        <dbReference type="EMBL" id="ELP34232.1"/>
    </source>
</evidence>
<feature type="transmembrane region" description="Helical" evidence="1">
    <location>
        <begin position="408"/>
        <end position="426"/>
    </location>
</feature>
<feature type="transmembrane region" description="Helical" evidence="1">
    <location>
        <begin position="258"/>
        <end position="276"/>
    </location>
</feature>
<accession>L7CKR6</accession>
<keyword evidence="1" id="KW-0812">Transmembrane</keyword>
<feature type="transmembrane region" description="Helical" evidence="1">
    <location>
        <begin position="288"/>
        <end position="305"/>
    </location>
</feature>
<proteinExistence type="predicted"/>
<comment type="caution">
    <text evidence="2">The sequence shown here is derived from an EMBL/GenBank/DDBJ whole genome shotgun (WGS) entry which is preliminary data.</text>
</comment>
<dbReference type="Proteomes" id="UP000010959">
    <property type="component" value="Unassembled WGS sequence"/>
</dbReference>